<evidence type="ECO:0000256" key="3">
    <source>
        <dbReference type="ARBA" id="ARBA00022676"/>
    </source>
</evidence>
<evidence type="ECO:0000256" key="8">
    <source>
        <dbReference type="ARBA" id="ARBA00023034"/>
    </source>
</evidence>
<evidence type="ECO:0000256" key="10">
    <source>
        <dbReference type="RuleBase" id="RU363063"/>
    </source>
</evidence>
<dbReference type="GO" id="GO:0016758">
    <property type="term" value="F:hexosyltransferase activity"/>
    <property type="evidence" value="ECO:0007669"/>
    <property type="project" value="InterPro"/>
</dbReference>
<keyword evidence="6" id="KW-0735">Signal-anchor</keyword>
<feature type="signal peptide" evidence="11">
    <location>
        <begin position="1"/>
        <end position="24"/>
    </location>
</feature>
<keyword evidence="8 10" id="KW-0333">Golgi apparatus</keyword>
<evidence type="ECO:0000256" key="9">
    <source>
        <dbReference type="ARBA" id="ARBA00023136"/>
    </source>
</evidence>
<comment type="subcellular location">
    <subcellularLocation>
        <location evidence="1 10">Golgi apparatus membrane</location>
        <topology evidence="1 10">Single-pass type II membrane protein</topology>
    </subcellularLocation>
</comment>
<reference evidence="12" key="1">
    <citation type="submission" date="2023-06" db="EMBL/GenBank/DDBJ databases">
        <authorList>
            <person name="Delattre M."/>
        </authorList>
    </citation>
    <scope>NUCLEOTIDE SEQUENCE</scope>
    <source>
        <strain evidence="12">AF72</strain>
    </source>
</reference>
<evidence type="ECO:0000256" key="2">
    <source>
        <dbReference type="ARBA" id="ARBA00008661"/>
    </source>
</evidence>
<protein>
    <recommendedName>
        <fullName evidence="10">Hexosyltransferase</fullName>
        <ecNumber evidence="10">2.4.1.-</ecNumber>
    </recommendedName>
</protein>
<comment type="caution">
    <text evidence="12">The sequence shown here is derived from an EMBL/GenBank/DDBJ whole genome shotgun (WGS) entry which is preliminary data.</text>
</comment>
<accession>A0AA36D7H4</accession>
<dbReference type="EMBL" id="CATQJA010002663">
    <property type="protein sequence ID" value="CAJ0581515.1"/>
    <property type="molecule type" value="Genomic_DNA"/>
</dbReference>
<evidence type="ECO:0000256" key="6">
    <source>
        <dbReference type="ARBA" id="ARBA00022968"/>
    </source>
</evidence>
<comment type="similarity">
    <text evidence="2 10">Belongs to the glycosyltransferase 31 family.</text>
</comment>
<evidence type="ECO:0000256" key="7">
    <source>
        <dbReference type="ARBA" id="ARBA00022989"/>
    </source>
</evidence>
<dbReference type="PANTHER" id="PTHR11214">
    <property type="entry name" value="BETA-1,3-N-ACETYLGLUCOSAMINYLTRANSFERASE"/>
    <property type="match status" value="1"/>
</dbReference>
<gene>
    <name evidence="12" type="ORF">MSPICULIGERA_LOCUS19672</name>
</gene>
<name>A0AA36D7H4_9BILA</name>
<evidence type="ECO:0000256" key="5">
    <source>
        <dbReference type="ARBA" id="ARBA00022692"/>
    </source>
</evidence>
<keyword evidence="13" id="KW-1185">Reference proteome</keyword>
<proteinExistence type="inferred from homology"/>
<keyword evidence="7" id="KW-1133">Transmembrane helix</keyword>
<keyword evidence="11" id="KW-0732">Signal</keyword>
<dbReference type="GO" id="GO:0000139">
    <property type="term" value="C:Golgi membrane"/>
    <property type="evidence" value="ECO:0007669"/>
    <property type="project" value="UniProtKB-SubCell"/>
</dbReference>
<feature type="non-terminal residue" evidence="12">
    <location>
        <position position="1"/>
    </location>
</feature>
<dbReference type="AlphaFoldDB" id="A0AA36D7H4"/>
<dbReference type="PANTHER" id="PTHR11214:SF364">
    <property type="entry name" value="HEXOSYLTRANSFERASE"/>
    <property type="match status" value="1"/>
</dbReference>
<dbReference type="Pfam" id="PF01762">
    <property type="entry name" value="Galactosyl_T"/>
    <property type="match status" value="1"/>
</dbReference>
<keyword evidence="9" id="KW-0472">Membrane</keyword>
<dbReference type="GO" id="GO:0006493">
    <property type="term" value="P:protein O-linked glycosylation"/>
    <property type="evidence" value="ECO:0007669"/>
    <property type="project" value="TreeGrafter"/>
</dbReference>
<dbReference type="InterPro" id="IPR002659">
    <property type="entry name" value="Glyco_trans_31"/>
</dbReference>
<keyword evidence="4" id="KW-0808">Transferase</keyword>
<feature type="chain" id="PRO_5041330880" description="Hexosyltransferase" evidence="11">
    <location>
        <begin position="25"/>
        <end position="357"/>
    </location>
</feature>
<dbReference type="Proteomes" id="UP001177023">
    <property type="component" value="Unassembled WGS sequence"/>
</dbReference>
<dbReference type="Gene3D" id="3.90.550.50">
    <property type="match status" value="1"/>
</dbReference>
<organism evidence="12 13">
    <name type="scientific">Mesorhabditis spiculigera</name>
    <dbReference type="NCBI Taxonomy" id="96644"/>
    <lineage>
        <taxon>Eukaryota</taxon>
        <taxon>Metazoa</taxon>
        <taxon>Ecdysozoa</taxon>
        <taxon>Nematoda</taxon>
        <taxon>Chromadorea</taxon>
        <taxon>Rhabditida</taxon>
        <taxon>Rhabditina</taxon>
        <taxon>Rhabditomorpha</taxon>
        <taxon>Rhabditoidea</taxon>
        <taxon>Rhabditidae</taxon>
        <taxon>Mesorhabditinae</taxon>
        <taxon>Mesorhabditis</taxon>
    </lineage>
</organism>
<keyword evidence="5" id="KW-0812">Transmembrane</keyword>
<evidence type="ECO:0000313" key="12">
    <source>
        <dbReference type="EMBL" id="CAJ0581515.1"/>
    </source>
</evidence>
<keyword evidence="3 10" id="KW-0328">Glycosyltransferase</keyword>
<evidence type="ECO:0000313" key="13">
    <source>
        <dbReference type="Proteomes" id="UP001177023"/>
    </source>
</evidence>
<evidence type="ECO:0000256" key="11">
    <source>
        <dbReference type="SAM" id="SignalP"/>
    </source>
</evidence>
<sequence>MKTVDIRILFILSIQNALINVAYQHNYDYNYPQPVRVHPMLRPHQASHAINPVMQTNFQAAAPAQLPHPWLRPFRWTILPQNLCTPELKVIFVVHTAVSNKEKRAAIRETYGNMQWYEKYKIRTVFATGRSLDQNDEFQLENEARMFKDIVQADFVDHYRNLTIKGLTWMRYLRDFCPDVKLVVKLDDDLLPNIFGVMEDFNKNLIKTNRTFTCLLFYGKVIREANSPWYVPLEAMPENEWGRYCTGTSFMMSRDLVGDIIGAVEKRQHYVPVDDAFLTGPIGREVGATYDFDTYASKYELNDKHTEEKMMAKKVYFALYPTVSALRRMFGELQFIYKMATDPPDHFKGYQKNDPKP</sequence>
<evidence type="ECO:0000256" key="4">
    <source>
        <dbReference type="ARBA" id="ARBA00022679"/>
    </source>
</evidence>
<evidence type="ECO:0000256" key="1">
    <source>
        <dbReference type="ARBA" id="ARBA00004323"/>
    </source>
</evidence>
<dbReference type="EC" id="2.4.1.-" evidence="10"/>